<feature type="domain" description="HTH lysR-type" evidence="5">
    <location>
        <begin position="5"/>
        <end position="60"/>
    </location>
</feature>
<dbReference type="Pfam" id="PF03466">
    <property type="entry name" value="LysR_substrate"/>
    <property type="match status" value="1"/>
</dbReference>
<dbReference type="EMBL" id="CABVJG010000012">
    <property type="protein sequence ID" value="VVQ15913.1"/>
    <property type="molecule type" value="Genomic_DNA"/>
</dbReference>
<evidence type="ECO:0000313" key="7">
    <source>
        <dbReference type="Proteomes" id="UP000412311"/>
    </source>
</evidence>
<dbReference type="Gene3D" id="1.10.10.10">
    <property type="entry name" value="Winged helix-like DNA-binding domain superfamily/Winged helix DNA-binding domain"/>
    <property type="match status" value="1"/>
</dbReference>
<dbReference type="RefSeq" id="WP_150794602.1">
    <property type="nucleotide sequence ID" value="NZ_CABVJG010000012.1"/>
</dbReference>
<evidence type="ECO:0000313" key="6">
    <source>
        <dbReference type="EMBL" id="VVQ15913.1"/>
    </source>
</evidence>
<comment type="similarity">
    <text evidence="1">Belongs to the LysR transcriptional regulatory family.</text>
</comment>
<protein>
    <submittedName>
        <fullName evidence="6">HTH-type transcriptional regulator DmlR</fullName>
    </submittedName>
</protein>
<reference evidence="6 7" key="1">
    <citation type="submission" date="2019-09" db="EMBL/GenBank/DDBJ databases">
        <authorList>
            <person name="Chandra G."/>
            <person name="Truman W A."/>
        </authorList>
    </citation>
    <scope>NUCLEOTIDE SEQUENCE [LARGE SCALE GENOMIC DNA]</scope>
    <source>
        <strain evidence="6">PS925</strain>
    </source>
</reference>
<dbReference type="CDD" id="cd08422">
    <property type="entry name" value="PBP2_CrgA_like"/>
    <property type="match status" value="1"/>
</dbReference>
<proteinExistence type="inferred from homology"/>
<dbReference type="Pfam" id="PF00126">
    <property type="entry name" value="HTH_1"/>
    <property type="match status" value="1"/>
</dbReference>
<dbReference type="PANTHER" id="PTHR30537">
    <property type="entry name" value="HTH-TYPE TRANSCRIPTIONAL REGULATOR"/>
    <property type="match status" value="1"/>
</dbReference>
<dbReference type="InterPro" id="IPR036390">
    <property type="entry name" value="WH_DNA-bd_sf"/>
</dbReference>
<sequence length="295" mass="32707">MHSHLNRVQTFLAVVDFGSYTKAANYLSISKAMASLHVKALEEVLSATLLIRNTRNISLTEIGQEFYEEFKGIVADIDNAFDNVLKGNNRVSGKLRISSTSEYGEKYILPLIPLFSERYPEIRLCYNFNSSLNDLVAEKLDLVIRLGNLADSAFKSRKLADYEIVLVATEQFLARHPVGEPQDLNNVPWIANSNLQAPTQWTLRHGSGQGVEVGGTSHFESNSSTAIRSMTLSSLGVSVLPAWVVADDIAAGRLVRLLPEYSLPSQSINVVFPNTPHLPHKSRAFIDFLLLHLAQ</sequence>
<evidence type="ECO:0000256" key="4">
    <source>
        <dbReference type="ARBA" id="ARBA00023163"/>
    </source>
</evidence>
<keyword evidence="3" id="KW-0238">DNA-binding</keyword>
<evidence type="ECO:0000259" key="5">
    <source>
        <dbReference type="PROSITE" id="PS50931"/>
    </source>
</evidence>
<keyword evidence="4" id="KW-0804">Transcription</keyword>
<dbReference type="Proteomes" id="UP000412311">
    <property type="component" value="Unassembled WGS sequence"/>
</dbReference>
<dbReference type="InterPro" id="IPR000847">
    <property type="entry name" value="LysR_HTH_N"/>
</dbReference>
<dbReference type="PANTHER" id="PTHR30537:SF66">
    <property type="entry name" value="IRON-REGULATED VIRULENCE REGULATORY PROTEIN IRGB"/>
    <property type="match status" value="1"/>
</dbReference>
<dbReference type="SUPFAM" id="SSF53850">
    <property type="entry name" value="Periplasmic binding protein-like II"/>
    <property type="match status" value="1"/>
</dbReference>
<dbReference type="AlphaFoldDB" id="A0A5E7UXV3"/>
<dbReference type="GO" id="GO:0006351">
    <property type="term" value="P:DNA-templated transcription"/>
    <property type="evidence" value="ECO:0007669"/>
    <property type="project" value="TreeGrafter"/>
</dbReference>
<dbReference type="InterPro" id="IPR036388">
    <property type="entry name" value="WH-like_DNA-bd_sf"/>
</dbReference>
<dbReference type="GO" id="GO:0043565">
    <property type="term" value="F:sequence-specific DNA binding"/>
    <property type="evidence" value="ECO:0007669"/>
    <property type="project" value="TreeGrafter"/>
</dbReference>
<dbReference type="PROSITE" id="PS50931">
    <property type="entry name" value="HTH_LYSR"/>
    <property type="match status" value="1"/>
</dbReference>
<keyword evidence="2" id="KW-0805">Transcription regulation</keyword>
<organism evidence="6 7">
    <name type="scientific">Pseudomonas fluorescens</name>
    <dbReference type="NCBI Taxonomy" id="294"/>
    <lineage>
        <taxon>Bacteria</taxon>
        <taxon>Pseudomonadati</taxon>
        <taxon>Pseudomonadota</taxon>
        <taxon>Gammaproteobacteria</taxon>
        <taxon>Pseudomonadales</taxon>
        <taxon>Pseudomonadaceae</taxon>
        <taxon>Pseudomonas</taxon>
    </lineage>
</organism>
<gene>
    <name evidence="6" type="primary">dmlR_20</name>
    <name evidence="6" type="ORF">PS925_04091</name>
</gene>
<evidence type="ECO:0000256" key="1">
    <source>
        <dbReference type="ARBA" id="ARBA00009437"/>
    </source>
</evidence>
<name>A0A5E7UXV3_PSEFL</name>
<dbReference type="GO" id="GO:0003700">
    <property type="term" value="F:DNA-binding transcription factor activity"/>
    <property type="evidence" value="ECO:0007669"/>
    <property type="project" value="InterPro"/>
</dbReference>
<dbReference type="Gene3D" id="3.40.190.290">
    <property type="match status" value="1"/>
</dbReference>
<evidence type="ECO:0000256" key="2">
    <source>
        <dbReference type="ARBA" id="ARBA00023015"/>
    </source>
</evidence>
<dbReference type="InterPro" id="IPR058163">
    <property type="entry name" value="LysR-type_TF_proteobact-type"/>
</dbReference>
<dbReference type="InterPro" id="IPR005119">
    <property type="entry name" value="LysR_subst-bd"/>
</dbReference>
<evidence type="ECO:0000256" key="3">
    <source>
        <dbReference type="ARBA" id="ARBA00023125"/>
    </source>
</evidence>
<accession>A0A5E7UXV3</accession>
<dbReference type="SUPFAM" id="SSF46785">
    <property type="entry name" value="Winged helix' DNA-binding domain"/>
    <property type="match status" value="1"/>
</dbReference>